<protein>
    <submittedName>
        <fullName evidence="1">Uncharacterized protein</fullName>
    </submittedName>
</protein>
<name>A0A4C1UNP0_EUMVA</name>
<proteinExistence type="predicted"/>
<evidence type="ECO:0000313" key="1">
    <source>
        <dbReference type="EMBL" id="GBP27454.1"/>
    </source>
</evidence>
<reference evidence="1 2" key="1">
    <citation type="journal article" date="2019" name="Commun. Biol.">
        <title>The bagworm genome reveals a unique fibroin gene that provides high tensile strength.</title>
        <authorList>
            <person name="Kono N."/>
            <person name="Nakamura H."/>
            <person name="Ohtoshi R."/>
            <person name="Tomita M."/>
            <person name="Numata K."/>
            <person name="Arakawa K."/>
        </authorList>
    </citation>
    <scope>NUCLEOTIDE SEQUENCE [LARGE SCALE GENOMIC DNA]</scope>
</reference>
<accession>A0A4C1UNP0</accession>
<sequence length="124" mass="14183">MWRLCTDTQHLPVLVTMGTGTSNSPPVASRQRMDWASFQTTLETLHLRSSFVTSVDVEASANLLVDMIREAQARATTPLPTSTSHGDDLPSSIKRRLQHKRRLRKLWTNIRCPKLKKEKRLVYI</sequence>
<gene>
    <name evidence="1" type="ORF">EVAR_17156_1</name>
</gene>
<evidence type="ECO:0000313" key="2">
    <source>
        <dbReference type="Proteomes" id="UP000299102"/>
    </source>
</evidence>
<comment type="caution">
    <text evidence="1">The sequence shown here is derived from an EMBL/GenBank/DDBJ whole genome shotgun (WGS) entry which is preliminary data.</text>
</comment>
<keyword evidence="2" id="KW-1185">Reference proteome</keyword>
<dbReference type="EMBL" id="BGZK01000193">
    <property type="protein sequence ID" value="GBP27454.1"/>
    <property type="molecule type" value="Genomic_DNA"/>
</dbReference>
<dbReference type="OrthoDB" id="410155at2759"/>
<dbReference type="Proteomes" id="UP000299102">
    <property type="component" value="Unassembled WGS sequence"/>
</dbReference>
<organism evidence="1 2">
    <name type="scientific">Eumeta variegata</name>
    <name type="common">Bagworm moth</name>
    <name type="synonym">Eumeta japonica</name>
    <dbReference type="NCBI Taxonomy" id="151549"/>
    <lineage>
        <taxon>Eukaryota</taxon>
        <taxon>Metazoa</taxon>
        <taxon>Ecdysozoa</taxon>
        <taxon>Arthropoda</taxon>
        <taxon>Hexapoda</taxon>
        <taxon>Insecta</taxon>
        <taxon>Pterygota</taxon>
        <taxon>Neoptera</taxon>
        <taxon>Endopterygota</taxon>
        <taxon>Lepidoptera</taxon>
        <taxon>Glossata</taxon>
        <taxon>Ditrysia</taxon>
        <taxon>Tineoidea</taxon>
        <taxon>Psychidae</taxon>
        <taxon>Oiketicinae</taxon>
        <taxon>Eumeta</taxon>
    </lineage>
</organism>
<dbReference type="AlphaFoldDB" id="A0A4C1UNP0"/>